<dbReference type="RefSeq" id="WP_023785690.1">
    <property type="nucleotide sequence ID" value="NC_022997.1"/>
</dbReference>
<feature type="transmembrane region" description="Helical" evidence="1">
    <location>
        <begin position="81"/>
        <end position="98"/>
    </location>
</feature>
<dbReference type="Pfam" id="PF19744">
    <property type="entry name" value="DUF6232"/>
    <property type="match status" value="1"/>
</dbReference>
<dbReference type="InterPro" id="IPR045629">
    <property type="entry name" value="DUF6232"/>
</dbReference>
<organism evidence="2 3">
    <name type="scientific">Hyphomicrobium nitrativorans NL23</name>
    <dbReference type="NCBI Taxonomy" id="1029756"/>
    <lineage>
        <taxon>Bacteria</taxon>
        <taxon>Pseudomonadati</taxon>
        <taxon>Pseudomonadota</taxon>
        <taxon>Alphaproteobacteria</taxon>
        <taxon>Hyphomicrobiales</taxon>
        <taxon>Hyphomicrobiaceae</taxon>
        <taxon>Hyphomicrobium</taxon>
    </lineage>
</organism>
<protein>
    <submittedName>
        <fullName evidence="2">Uncharacterized protein</fullName>
    </submittedName>
</protein>
<dbReference type="Proteomes" id="UP000018542">
    <property type="component" value="Chromosome"/>
</dbReference>
<keyword evidence="1" id="KW-1133">Transmembrane helix</keyword>
<keyword evidence="1" id="KW-0472">Membrane</keyword>
<accession>V5SIR7</accession>
<dbReference type="AlphaFoldDB" id="V5SIR7"/>
<gene>
    <name evidence="2" type="ORF">W911_01240</name>
</gene>
<dbReference type="OrthoDB" id="7929991at2"/>
<evidence type="ECO:0000313" key="3">
    <source>
        <dbReference type="Proteomes" id="UP000018542"/>
    </source>
</evidence>
<reference evidence="2 3" key="1">
    <citation type="journal article" date="2014" name="Genome Announc.">
        <title>Complete Genome Sequence of Hyphomicrobium nitrativorans Strain NL23, a Denitrifying Bacterium Isolated from Biofilm of a Methanol-Fed Denitrification System Treating Seawater at the Montreal Biodome.</title>
        <authorList>
            <person name="Martineau C."/>
            <person name="Villeneuve C."/>
            <person name="Mauffrey F."/>
            <person name="Villemur R."/>
        </authorList>
    </citation>
    <scope>NUCLEOTIDE SEQUENCE [LARGE SCALE GENOMIC DNA]</scope>
    <source>
        <strain evidence="2">NL23</strain>
    </source>
</reference>
<proteinExistence type="predicted"/>
<dbReference type="EMBL" id="CP006912">
    <property type="protein sequence ID" value="AHB49819.1"/>
    <property type="molecule type" value="Genomic_DNA"/>
</dbReference>
<feature type="transmembrane region" description="Helical" evidence="1">
    <location>
        <begin position="58"/>
        <end position="75"/>
    </location>
</feature>
<sequence>MISNLQSILSTAESVGGTRTFGRLNVRERVLDTGDRTIAVANISTVSLAKLDKKWTRIVLWILAALCGASGLFSLVGGDVFSSILALALAGLFGWLAYRAKNILTLSLGTNDGARTLFSSTDEAFLSDVKRFLTDKINTGDLRAATFVFDHSKQDISIGKVVTGNDHSVNADSVVTGSHNQVATNSAGAQFGNSETRYSAVNSPKAQVGAGNTVARVDYSSVLPNVEEWRRQAAQSPGWEHVAERLGELETLLKSGTPNAEGKGKVRSLVSDLSGILQAYPAAAQLFQSIARLAGA</sequence>
<dbReference type="HOGENOM" id="CLU_939341_0_0_5"/>
<keyword evidence="3" id="KW-1185">Reference proteome</keyword>
<evidence type="ECO:0000313" key="2">
    <source>
        <dbReference type="EMBL" id="AHB49819.1"/>
    </source>
</evidence>
<dbReference type="KEGG" id="hni:W911_01240"/>
<dbReference type="PATRIC" id="fig|1029756.8.peg.263"/>
<keyword evidence="1" id="KW-0812">Transmembrane</keyword>
<evidence type="ECO:0000256" key="1">
    <source>
        <dbReference type="SAM" id="Phobius"/>
    </source>
</evidence>
<name>V5SIR7_9HYPH</name>